<protein>
    <submittedName>
        <fullName evidence="5">AraC family transcriptional regulator</fullName>
    </submittedName>
</protein>
<evidence type="ECO:0000313" key="6">
    <source>
        <dbReference type="Proteomes" id="UP000093695"/>
    </source>
</evidence>
<keyword evidence="1" id="KW-0805">Transcription regulation</keyword>
<dbReference type="STRING" id="31958.SD37_41710"/>
<organism evidence="5 6">
    <name type="scientific">Amycolatopsis orientalis</name>
    <name type="common">Nocardia orientalis</name>
    <dbReference type="NCBI Taxonomy" id="31958"/>
    <lineage>
        <taxon>Bacteria</taxon>
        <taxon>Bacillati</taxon>
        <taxon>Actinomycetota</taxon>
        <taxon>Actinomycetes</taxon>
        <taxon>Pseudonocardiales</taxon>
        <taxon>Pseudonocardiaceae</taxon>
        <taxon>Amycolatopsis</taxon>
    </lineage>
</organism>
<dbReference type="KEGG" id="aori:SD37_41710"/>
<name>A0A193CAR7_AMYOR</name>
<keyword evidence="3" id="KW-0804">Transcription</keyword>
<dbReference type="PANTHER" id="PTHR46796">
    <property type="entry name" value="HTH-TYPE TRANSCRIPTIONAL ACTIVATOR RHAS-RELATED"/>
    <property type="match status" value="1"/>
</dbReference>
<reference evidence="5 6" key="1">
    <citation type="journal article" date="2015" name="Genome Announc.">
        <title>Draft Genome Sequence of Norvancomycin-Producing Strain Amycolatopsis orientalis CPCC200066.</title>
        <authorList>
            <person name="Lei X."/>
            <person name="Yuan F."/>
            <person name="Shi Y."/>
            <person name="Li X."/>
            <person name="Wang L."/>
            <person name="Hong B."/>
        </authorList>
    </citation>
    <scope>NUCLEOTIDE SEQUENCE [LARGE SCALE GENOMIC DNA]</scope>
    <source>
        <strain evidence="5 6">B-37</strain>
    </source>
</reference>
<dbReference type="SMART" id="SM00342">
    <property type="entry name" value="HTH_ARAC"/>
    <property type="match status" value="1"/>
</dbReference>
<dbReference type="AlphaFoldDB" id="A0A193CAR7"/>
<dbReference type="GO" id="GO:0003700">
    <property type="term" value="F:DNA-binding transcription factor activity"/>
    <property type="evidence" value="ECO:0007669"/>
    <property type="project" value="InterPro"/>
</dbReference>
<dbReference type="eggNOG" id="COG4977">
    <property type="taxonomic scope" value="Bacteria"/>
</dbReference>
<keyword evidence="6" id="KW-1185">Reference proteome</keyword>
<evidence type="ECO:0000256" key="2">
    <source>
        <dbReference type="ARBA" id="ARBA00023125"/>
    </source>
</evidence>
<dbReference type="GO" id="GO:0043565">
    <property type="term" value="F:sequence-specific DNA binding"/>
    <property type="evidence" value="ECO:0007669"/>
    <property type="project" value="InterPro"/>
</dbReference>
<evidence type="ECO:0000313" key="5">
    <source>
        <dbReference type="EMBL" id="ANN21453.1"/>
    </source>
</evidence>
<dbReference type="EMBL" id="CP016174">
    <property type="protein sequence ID" value="ANN21453.1"/>
    <property type="molecule type" value="Genomic_DNA"/>
</dbReference>
<proteinExistence type="predicted"/>
<dbReference type="Gene3D" id="1.10.10.60">
    <property type="entry name" value="Homeodomain-like"/>
    <property type="match status" value="1"/>
</dbReference>
<dbReference type="PROSITE" id="PS01124">
    <property type="entry name" value="HTH_ARAC_FAMILY_2"/>
    <property type="match status" value="1"/>
</dbReference>
<accession>A0A193CAR7</accession>
<gene>
    <name evidence="5" type="ORF">SD37_41710</name>
</gene>
<dbReference type="Pfam" id="PF12833">
    <property type="entry name" value="HTH_18"/>
    <property type="match status" value="1"/>
</dbReference>
<sequence>MRKRFSEGSAIASTVVTGDDFDELEDTFQAFLAPDTVKLHTPAPTGFFDISQLSGLRIPGIDPNGLSVYEMTLDSDVVLHGEETPDAYTVVVTVTGSSQFLINDQDVPSRHVVTGPETRFRTGFEHPDILMLRVGKQLVADAMRERRGEAPTSTLRFDPAIVETSGMGQWITLLHTFSETAASGLFDRSPLAAAHFEKLLLHGLLDTQPHSLSGELAAEPSRPKSTAVRRAMTYCEEHAAEPVSIGELAMAARVSVRALQLAFRTELGLTPMEYLRRVRLDHVHQDLVAIAQGRAAGSVTDVALRWGFTHLGRFSGFYRETYGKLPSQTARLTA</sequence>
<feature type="domain" description="HTH araC/xylS-type" evidence="4">
    <location>
        <begin position="229"/>
        <end position="332"/>
    </location>
</feature>
<keyword evidence="2" id="KW-0238">DNA-binding</keyword>
<dbReference type="SUPFAM" id="SSF46689">
    <property type="entry name" value="Homeodomain-like"/>
    <property type="match status" value="1"/>
</dbReference>
<dbReference type="RefSeq" id="WP_044849527.1">
    <property type="nucleotide sequence ID" value="NZ_CP016174.1"/>
</dbReference>
<evidence type="ECO:0000256" key="1">
    <source>
        <dbReference type="ARBA" id="ARBA00023015"/>
    </source>
</evidence>
<dbReference type="InterPro" id="IPR009057">
    <property type="entry name" value="Homeodomain-like_sf"/>
</dbReference>
<dbReference type="InterPro" id="IPR035418">
    <property type="entry name" value="AraC-bd_2"/>
</dbReference>
<dbReference type="PANTHER" id="PTHR46796:SF12">
    <property type="entry name" value="HTH-TYPE DNA-BINDING TRANSCRIPTIONAL ACTIVATOR EUTR"/>
    <property type="match status" value="1"/>
</dbReference>
<evidence type="ECO:0000256" key="3">
    <source>
        <dbReference type="ARBA" id="ARBA00023163"/>
    </source>
</evidence>
<dbReference type="Pfam" id="PF14525">
    <property type="entry name" value="AraC_binding_2"/>
    <property type="match status" value="1"/>
</dbReference>
<dbReference type="InterPro" id="IPR050204">
    <property type="entry name" value="AraC_XylS_family_regulators"/>
</dbReference>
<evidence type="ECO:0000259" key="4">
    <source>
        <dbReference type="PROSITE" id="PS01124"/>
    </source>
</evidence>
<dbReference type="InterPro" id="IPR018060">
    <property type="entry name" value="HTH_AraC"/>
</dbReference>
<dbReference type="Proteomes" id="UP000093695">
    <property type="component" value="Chromosome"/>
</dbReference>